<gene>
    <name evidence="1" type="ORF">AB4Y32_16660</name>
</gene>
<reference evidence="1" key="1">
    <citation type="submission" date="2024-07" db="EMBL/GenBank/DDBJ databases">
        <title>A survey of Mimosa microsymbionts across Brazilian biomes reveals a high diversity of Paraburkholderia nodulating endemic species, but also that Cupriavidus is common as a symbiont of widespread species.</title>
        <authorList>
            <person name="Rouws L."/>
            <person name="Barauna A."/>
            <person name="Beukes C."/>
            <person name="Rouws J.R.C."/>
            <person name="De Faria S.M."/>
            <person name="Gross E."/>
            <person name="Bueno Dos Reis Junior F."/>
            <person name="Simon M.F."/>
            <person name="Maluk M."/>
            <person name="Odee D.W."/>
            <person name="Kenicer G."/>
            <person name="Young J.P.W."/>
            <person name="Reis V.M."/>
            <person name="Zilli J."/>
            <person name="James E.K."/>
        </authorList>
    </citation>
    <scope>NUCLEOTIDE SEQUENCE</scope>
    <source>
        <strain evidence="1">EG181B</strain>
    </source>
</reference>
<dbReference type="EMBL" id="JBFRCH010000007">
    <property type="protein sequence ID" value="MEX3933411.1"/>
    <property type="molecule type" value="Genomic_DNA"/>
</dbReference>
<name>A0ACC6U1B8_9BURK</name>
<evidence type="ECO:0000313" key="2">
    <source>
        <dbReference type="Proteomes" id="UP001558850"/>
    </source>
</evidence>
<comment type="caution">
    <text evidence="1">The sequence shown here is derived from an EMBL/GenBank/DDBJ whole genome shotgun (WGS) entry which is preliminary data.</text>
</comment>
<dbReference type="Proteomes" id="UP001558850">
    <property type="component" value="Unassembled WGS sequence"/>
</dbReference>
<evidence type="ECO:0000313" key="1">
    <source>
        <dbReference type="EMBL" id="MEX3933411.1"/>
    </source>
</evidence>
<organism evidence="1 2">
    <name type="scientific">Paraburkholderia phymatum</name>
    <dbReference type="NCBI Taxonomy" id="148447"/>
    <lineage>
        <taxon>Bacteria</taxon>
        <taxon>Pseudomonadati</taxon>
        <taxon>Pseudomonadota</taxon>
        <taxon>Betaproteobacteria</taxon>
        <taxon>Burkholderiales</taxon>
        <taxon>Burkholderiaceae</taxon>
        <taxon>Paraburkholderia</taxon>
    </lineage>
</organism>
<proteinExistence type="predicted"/>
<accession>A0ACC6U1B8</accession>
<protein>
    <submittedName>
        <fullName evidence="1">Uncharacterized protein</fullName>
    </submittedName>
</protein>
<sequence>MSSTLPILLFRSRGQASLFVCQKKHPDLNCFDDASQQASARAYRASDGRIHTRVMQLPSLSLILIEAAPR</sequence>
<keyword evidence="2" id="KW-1185">Reference proteome</keyword>